<feature type="region of interest" description="Disordered" evidence="1">
    <location>
        <begin position="52"/>
        <end position="115"/>
    </location>
</feature>
<accession>A0AAU8JM35</accession>
<name>A0AAU8JM35_9CYAN</name>
<feature type="compositionally biased region" description="Polar residues" evidence="1">
    <location>
        <begin position="52"/>
        <end position="63"/>
    </location>
</feature>
<feature type="compositionally biased region" description="Basic and acidic residues" evidence="1">
    <location>
        <begin position="81"/>
        <end position="99"/>
    </location>
</feature>
<gene>
    <name evidence="2" type="ORF">ABWT76_002758</name>
</gene>
<dbReference type="RefSeq" id="WP_054465043.1">
    <property type="nucleotide sequence ID" value="NZ_CP159837.1"/>
</dbReference>
<dbReference type="AlphaFoldDB" id="A0AAU8JM35"/>
<organism evidence="2">
    <name type="scientific">Planktothricoides raciborskii GIHE-MW2</name>
    <dbReference type="NCBI Taxonomy" id="2792601"/>
    <lineage>
        <taxon>Bacteria</taxon>
        <taxon>Bacillati</taxon>
        <taxon>Cyanobacteriota</taxon>
        <taxon>Cyanophyceae</taxon>
        <taxon>Oscillatoriophycideae</taxon>
        <taxon>Oscillatoriales</taxon>
        <taxon>Oscillatoriaceae</taxon>
        <taxon>Planktothricoides</taxon>
    </lineage>
</organism>
<protein>
    <submittedName>
        <fullName evidence="2">Uncharacterized protein</fullName>
    </submittedName>
</protein>
<sequence length="284" mass="31950">MHFPRQPASHRTPFDTGLCQGITSRPRTGLTLAIALAITLDCTALSPSTQAETFSRDSANPESLTVAAEPSPLPHPGNSDSSKHLESQNLETKPEKNLDNLDNLDNPTASPKNLEISQIDEAEMMRTEALETAIAEENFTPLISYCRMGECVESYYTFTRLKREARGEKLYQTEVLVYHSVMGKPTEGKWVWMKAPTQVLCSTERPMAINFDGTEYIIDRLSPGNYPPGFQREADALYWAICHDTSVTDLDKNQSREQQAIQLGYDLNREAEQTRQDFIELIED</sequence>
<dbReference type="EMBL" id="CP159837">
    <property type="protein sequence ID" value="XCM39801.1"/>
    <property type="molecule type" value="Genomic_DNA"/>
</dbReference>
<proteinExistence type="predicted"/>
<reference evidence="2" key="1">
    <citation type="submission" date="2024-07" db="EMBL/GenBank/DDBJ databases">
        <authorList>
            <person name="Kim Y.J."/>
            <person name="Jeong J.Y."/>
        </authorList>
    </citation>
    <scope>NUCLEOTIDE SEQUENCE</scope>
    <source>
        <strain evidence="2">GIHE-MW2</strain>
    </source>
</reference>
<evidence type="ECO:0000313" key="2">
    <source>
        <dbReference type="EMBL" id="XCM39801.1"/>
    </source>
</evidence>
<evidence type="ECO:0000256" key="1">
    <source>
        <dbReference type="SAM" id="MobiDB-lite"/>
    </source>
</evidence>